<accession>A0A8T0G713</accession>
<reference evidence="3" key="1">
    <citation type="submission" date="2020-06" db="EMBL/GenBank/DDBJ databases">
        <title>WGS assembly of Ceratodon purpureus strain R40.</title>
        <authorList>
            <person name="Carey S.B."/>
            <person name="Jenkins J."/>
            <person name="Shu S."/>
            <person name="Lovell J.T."/>
            <person name="Sreedasyam A."/>
            <person name="Maumus F."/>
            <person name="Tiley G.P."/>
            <person name="Fernandez-Pozo N."/>
            <person name="Barry K."/>
            <person name="Chen C."/>
            <person name="Wang M."/>
            <person name="Lipzen A."/>
            <person name="Daum C."/>
            <person name="Saski C.A."/>
            <person name="Payton A.C."/>
            <person name="Mcbreen J.C."/>
            <person name="Conrad R.E."/>
            <person name="Kollar L.M."/>
            <person name="Olsson S."/>
            <person name="Huttunen S."/>
            <person name="Landis J.B."/>
            <person name="Wickett N.J."/>
            <person name="Johnson M.G."/>
            <person name="Rensing S.A."/>
            <person name="Grimwood J."/>
            <person name="Schmutz J."/>
            <person name="Mcdaniel S.F."/>
        </authorList>
    </citation>
    <scope>NUCLEOTIDE SEQUENCE</scope>
    <source>
        <strain evidence="3">R40</strain>
    </source>
</reference>
<feature type="region of interest" description="Disordered" evidence="1">
    <location>
        <begin position="1959"/>
        <end position="2000"/>
    </location>
</feature>
<feature type="compositionally biased region" description="Acidic residues" evidence="1">
    <location>
        <begin position="1985"/>
        <end position="1997"/>
    </location>
</feature>
<dbReference type="Pfam" id="PF12770">
    <property type="entry name" value="CHAT"/>
    <property type="match status" value="2"/>
</dbReference>
<dbReference type="EMBL" id="CM026433">
    <property type="protein sequence ID" value="KAG0555088.1"/>
    <property type="molecule type" value="Genomic_DNA"/>
</dbReference>
<dbReference type="PANTHER" id="PTHR31960:SF2">
    <property type="entry name" value="F-BOX PROTEIN PP2-A15"/>
    <property type="match status" value="1"/>
</dbReference>
<evidence type="ECO:0000313" key="3">
    <source>
        <dbReference type="EMBL" id="KAG0555086.1"/>
    </source>
</evidence>
<evidence type="ECO:0000313" key="4">
    <source>
        <dbReference type="Proteomes" id="UP000822688"/>
    </source>
</evidence>
<dbReference type="InterPro" id="IPR025886">
    <property type="entry name" value="PP2-like"/>
</dbReference>
<protein>
    <recommendedName>
        <fullName evidence="2">CHAT domain-containing protein</fullName>
    </recommendedName>
</protein>
<dbReference type="EMBL" id="CM026433">
    <property type="protein sequence ID" value="KAG0555089.1"/>
    <property type="molecule type" value="Genomic_DNA"/>
</dbReference>
<gene>
    <name evidence="3" type="ORF">KC19_12G143300</name>
</gene>
<feature type="domain" description="CHAT" evidence="2">
    <location>
        <begin position="1772"/>
        <end position="1955"/>
    </location>
</feature>
<dbReference type="Pfam" id="PF14299">
    <property type="entry name" value="PP2"/>
    <property type="match status" value="2"/>
</dbReference>
<evidence type="ECO:0000259" key="2">
    <source>
        <dbReference type="Pfam" id="PF12770"/>
    </source>
</evidence>
<proteinExistence type="predicted"/>
<dbReference type="PANTHER" id="PTHR31960">
    <property type="entry name" value="F-BOX PROTEIN PP2-A15"/>
    <property type="match status" value="1"/>
</dbReference>
<dbReference type="EMBL" id="CM026433">
    <property type="protein sequence ID" value="KAG0555086.1"/>
    <property type="molecule type" value="Genomic_DNA"/>
</dbReference>
<name>A0A8T0G713_CERPU</name>
<sequence length="2255" mass="256640">MDDLTVQPTSTAEAAPDATPANCVRLKARELSIAWSSEPRYWIWVEDRTSLHSEVAQLKGNITWFDASGEINCSLSPGAYTLSWRIRLDEPRNWDSNPVHFTLSKDGVENVDERKCILSESCIQVKDFKMPTIRLVENGWREYDVGDFTVESGERLCHLKFSMQSLKGDCKTGISMDGVVVQPTSTASVADEMTAISVNGFDLQPSSTASVESVSEESLPLANEHSHSLERTENSIGHQLDDVAVQPVISTADQGALLGVTVSRYLSVTSGNCVRLGARQLNIDSGCNPRCWNWIEDHTSLYAEVAQLKEVKPFDASGEIHCPLPPGTYTLSWRIRLDEPLWWDSKPVHFTLAKDGVQVDERKCVLSKSYIQVEHFKMPTIRVVENGWREYDVGEFVVEKEERVCHLKFAMQGQDPKTGISLDGVTVQPSSTTCVESVSAETLSIADEHSRALESTDNSIDHQPGHQTMDDLEKLEPQAGSQRKGVIASQQPHVTSCLSDPFYPYFHCLPKCQSTTTTRERSTSSAEIPVWRALVDSEVGIESRIRKSFKPSTIEILLRQYSEGVLAQEQSNWEAAEYNFSEVRRHIVCSVGQLEKQDYAFLLAWADIPLAQLFQLRGGASMLNSAMNIWKEVVECVTPLQGSHESLVRVCGTYFYTAQYEWGAAVMCPQTQTKAIRGYATLMACNEGEAEAQLCFLLCVDHEYSGSLKESLRFIQRSNRLRNETPAEEGYNSCRIYFLHCEAKLLMSLGNYQEAVKLLEDPVHVIQDPELALKVYTMLKECVTEIRKGKGVIDDSQLAAYNEILAESQHRLQHILDGVENGFLSPGSETGYQILEILNLHDPKRMPKPCPIGSSLGLAQVYSDMKLYDQKLNELPEPVTSILKSCFLLASNAQERCDWKEVVFNYEQIRELLKLTKRHSKVDNNTYDWLLSWFDLPLAHLYQYRARELGRAQKIWKEMLECAKHQLGSDEAFLAQGYQIMIDAILLEENAEDNDLNWAKDDPTAAHEKCFWLYFGHHRFQNWTLALKWLREAKRLKEEFCIKEDRNRASTKCSEYGYLWDDYYYLLAEADLLIRCVNASQLAREFNLVDKSRDGVAEESLSPTGISLRVDDKLAMQSQLVQSQAGLEHYLHKLPVAFHLAFRIHGKRGCSYYDQNKWERAIFDFEWCKEILKLVTKVESGNPELEQTCSWLMVWASLPLNNIYLFRRNQFRKAFDLQMEMERIIPGGDLDELRNLKHILRIARFTTLYQYCDSHLKNSALKEKVVRDFGSQESNQDDKACENYLLTELCCAYLDIGNFRAALSFIVKGKQYLSSKNKDGIIKNAELQVYCYVKLGQDDVASKVIKDYKIDTRTPKSKVPPRMQKMEKLVGPDAKKPFTLDKPGDLDPSSLEKQQRKLKILQLISNDNKIWNWESLDKEVQSYEESFVDNKGKLITGFETDLDYGDYLLLSGLRTGLCLRTIPSFKPDHINRDQIEAFCQEKSFQRTVMYCEKSMELSPDSHKSLAIARSNYLMAQLYGALDSKYHEYLLFLIEKLSQTKDGSATDISVQQSLLDEELCSYFNRELTPVEKYGKEAGTAYTSLMEDTNYSEDQWLRLLEQHEQLYSLLQAYHCRRVELCTFMFKKIDRSSQIINRREPWMWAAFMYAEGERSQSMLYQLLGSNKLNSSFKWSFDESVGFKTGMQNVHKALPPLGVFVQYSNLVEDGRAFIIYVCDTEKKLSVIKCDVDPKVEEEMDHTSEKPRNLVDRLDDMYNYLESTPKSNYDGKSLEKDLEFLYELLIRPIAHRLDKMKEDHPLILSPNKLFTKVPFAALRNKRTGEYLFQRHTISLTPSLRVLRACTERVQELQGAPLYTDRPGSIVALGNPTYDCRDCEIGKRKSLPGTGVEADIIAKKFGAEAHVVTLLGRKATAEELVSWAKKPCDGGFRQAILHIGSHGEFGEADQRKNILVLACPGSAKNVSLSSSDGASTSGGSRGQPDDLVFSTDEDERNSNDEADTTLKINSPMSDRICIDSIADYGIRTHRTGSRNRGANSKDSKPHGLTSGFISSLEPKWKAELVVLSACQTSRGNVTTSEGVLSLARSFIIAGVPCVVASLWRVNDEANIKLMEMFYEALRRSACVARALRFAMIHCLKIYPEEVNKWAPFNVWGDPSLCIPRELQLQGPEAGSLYYDPIPRFVVQDRYTLQRRWQETLSWTPEPDPIYYDELYGNRDDKPYDSIFYNPSAVTKSKLADEMSSLYKWSWFKDSNSKDPPS</sequence>
<dbReference type="InterPro" id="IPR024983">
    <property type="entry name" value="CHAT_dom"/>
</dbReference>
<evidence type="ECO:0000256" key="1">
    <source>
        <dbReference type="SAM" id="MobiDB-lite"/>
    </source>
</evidence>
<feature type="domain" description="CHAT" evidence="2">
    <location>
        <begin position="2053"/>
        <end position="2151"/>
    </location>
</feature>
<keyword evidence="4" id="KW-1185">Reference proteome</keyword>
<dbReference type="EMBL" id="CM026433">
    <property type="protein sequence ID" value="KAG0555085.1"/>
    <property type="molecule type" value="Genomic_DNA"/>
</dbReference>
<organism evidence="3 4">
    <name type="scientific">Ceratodon purpureus</name>
    <name type="common">Fire moss</name>
    <name type="synonym">Dicranum purpureum</name>
    <dbReference type="NCBI Taxonomy" id="3225"/>
    <lineage>
        <taxon>Eukaryota</taxon>
        <taxon>Viridiplantae</taxon>
        <taxon>Streptophyta</taxon>
        <taxon>Embryophyta</taxon>
        <taxon>Bryophyta</taxon>
        <taxon>Bryophytina</taxon>
        <taxon>Bryopsida</taxon>
        <taxon>Dicranidae</taxon>
        <taxon>Pseudoditrichales</taxon>
        <taxon>Ditrichaceae</taxon>
        <taxon>Ceratodon</taxon>
    </lineage>
</organism>
<dbReference type="Proteomes" id="UP000822688">
    <property type="component" value="Chromosome 12"/>
</dbReference>
<dbReference type="EMBL" id="CM026433">
    <property type="protein sequence ID" value="KAG0555090.1"/>
    <property type="molecule type" value="Genomic_DNA"/>
</dbReference>
<dbReference type="EMBL" id="CM026433">
    <property type="protein sequence ID" value="KAG0555087.1"/>
    <property type="molecule type" value="Genomic_DNA"/>
</dbReference>
<comment type="caution">
    <text evidence="3">The sequence shown here is derived from an EMBL/GenBank/DDBJ whole genome shotgun (WGS) entry which is preliminary data.</text>
</comment>
<feature type="compositionally biased region" description="Low complexity" evidence="1">
    <location>
        <begin position="1961"/>
        <end position="1972"/>
    </location>
</feature>